<dbReference type="PANTHER" id="PTHR23021:SF36">
    <property type="entry name" value="SERPENTINE RECEPTOR, CLASS T"/>
    <property type="match status" value="1"/>
</dbReference>
<keyword evidence="1" id="KW-0812">Transmembrane</keyword>
<dbReference type="Gene3D" id="1.20.1070.10">
    <property type="entry name" value="Rhodopsin 7-helix transmembrane proteins"/>
    <property type="match status" value="1"/>
</dbReference>
<evidence type="ECO:0000256" key="1">
    <source>
        <dbReference type="SAM" id="Phobius"/>
    </source>
</evidence>
<feature type="transmembrane region" description="Helical" evidence="1">
    <location>
        <begin position="34"/>
        <end position="58"/>
    </location>
</feature>
<evidence type="ECO:0000313" key="2">
    <source>
        <dbReference type="EMBL" id="CAI5452385.1"/>
    </source>
</evidence>
<dbReference type="SUPFAM" id="SSF81321">
    <property type="entry name" value="Family A G protein-coupled receptor-like"/>
    <property type="match status" value="1"/>
</dbReference>
<keyword evidence="1" id="KW-1133">Transmembrane helix</keyword>
<feature type="transmembrane region" description="Helical" evidence="1">
    <location>
        <begin position="106"/>
        <end position="129"/>
    </location>
</feature>
<evidence type="ECO:0008006" key="4">
    <source>
        <dbReference type="Google" id="ProtNLM"/>
    </source>
</evidence>
<feature type="transmembrane region" description="Helical" evidence="1">
    <location>
        <begin position="241"/>
        <end position="260"/>
    </location>
</feature>
<evidence type="ECO:0000313" key="3">
    <source>
        <dbReference type="Proteomes" id="UP001152747"/>
    </source>
</evidence>
<name>A0A9P1IWF9_9PELO</name>
<dbReference type="AlphaFoldDB" id="A0A9P1IWF9"/>
<reference evidence="2" key="1">
    <citation type="submission" date="2022-11" db="EMBL/GenBank/DDBJ databases">
        <authorList>
            <person name="Kikuchi T."/>
        </authorList>
    </citation>
    <scope>NUCLEOTIDE SEQUENCE</scope>
    <source>
        <strain evidence="2">PS1010</strain>
    </source>
</reference>
<feature type="transmembrane region" description="Helical" evidence="1">
    <location>
        <begin position="266"/>
        <end position="286"/>
    </location>
</feature>
<keyword evidence="1" id="KW-0472">Membrane</keyword>
<feature type="transmembrane region" description="Helical" evidence="1">
    <location>
        <begin position="201"/>
        <end position="220"/>
    </location>
</feature>
<proteinExistence type="predicted"/>
<feature type="transmembrane region" description="Helical" evidence="1">
    <location>
        <begin position="70"/>
        <end position="94"/>
    </location>
</feature>
<dbReference type="EMBL" id="CANHGI010000005">
    <property type="protein sequence ID" value="CAI5452385.1"/>
    <property type="molecule type" value="Genomic_DNA"/>
</dbReference>
<accession>A0A9P1IWF9</accession>
<gene>
    <name evidence="2" type="ORF">CAMP_LOCUS15022</name>
</gene>
<protein>
    <recommendedName>
        <fullName evidence="4">Serpentine Receptor, class T</fullName>
    </recommendedName>
</protein>
<dbReference type="Pfam" id="PF10321">
    <property type="entry name" value="7TM_GPCR_Srt"/>
    <property type="match status" value="1"/>
</dbReference>
<keyword evidence="3" id="KW-1185">Reference proteome</keyword>
<dbReference type="OrthoDB" id="5873245at2759"/>
<sequence>MNSLFKYGSVQENPLYSCSVPFEELSIPGTKRVLLGYALIIFGIFVEIIYIPSLIAMIKKKLLRFSCYKIMFCLGLVDMYTTLICTILSGYLFIEGAVYCSYPTLIYITGCFALGGWIMSCGFTLLLVINRVTDIVCPNFSEIVFNNNRAWLTCVIPLVYGLYCIFFTPAIIFNSTIMAWIGDPGITAGHSGDYYNYVQVYNNFVFIFSTIALYSLYCVFMQKKQNGIKVSSGKQVFIQSSIICSINCSSASVYTLLMFIKPNPIIVIIGELAWSMVHGFPAIIYLTMNRTIRNEVLGWFKKSDNRVGEISNSRQRTLESI</sequence>
<feature type="transmembrane region" description="Helical" evidence="1">
    <location>
        <begin position="150"/>
        <end position="181"/>
    </location>
</feature>
<organism evidence="2 3">
    <name type="scientific">Caenorhabditis angaria</name>
    <dbReference type="NCBI Taxonomy" id="860376"/>
    <lineage>
        <taxon>Eukaryota</taxon>
        <taxon>Metazoa</taxon>
        <taxon>Ecdysozoa</taxon>
        <taxon>Nematoda</taxon>
        <taxon>Chromadorea</taxon>
        <taxon>Rhabditida</taxon>
        <taxon>Rhabditina</taxon>
        <taxon>Rhabditomorpha</taxon>
        <taxon>Rhabditoidea</taxon>
        <taxon>Rhabditidae</taxon>
        <taxon>Peloderinae</taxon>
        <taxon>Caenorhabditis</taxon>
    </lineage>
</organism>
<comment type="caution">
    <text evidence="2">The sequence shown here is derived from an EMBL/GenBank/DDBJ whole genome shotgun (WGS) entry which is preliminary data.</text>
</comment>
<dbReference type="InterPro" id="IPR019425">
    <property type="entry name" value="7TM_GPCR_serpentine_rcpt_Srt"/>
</dbReference>
<dbReference type="Proteomes" id="UP001152747">
    <property type="component" value="Unassembled WGS sequence"/>
</dbReference>
<dbReference type="PANTHER" id="PTHR23021">
    <property type="entry name" value="SERPENTINE RECEPTOR, CLASS T"/>
    <property type="match status" value="1"/>
</dbReference>